<dbReference type="EMBL" id="FTMD01000002">
    <property type="protein sequence ID" value="SIQ04599.1"/>
    <property type="molecule type" value="Genomic_DNA"/>
</dbReference>
<name>A0A1N6PK67_9RHOO</name>
<proteinExistence type="predicted"/>
<dbReference type="GO" id="GO:0005829">
    <property type="term" value="C:cytosol"/>
    <property type="evidence" value="ECO:0007669"/>
    <property type="project" value="TreeGrafter"/>
</dbReference>
<dbReference type="PANTHER" id="PTHR43240">
    <property type="entry name" value="1,4-DIHYDROXY-2-NAPHTHOYL-COA THIOESTERASE 1"/>
    <property type="match status" value="1"/>
</dbReference>
<dbReference type="InterPro" id="IPR006683">
    <property type="entry name" value="Thioestr_dom"/>
</dbReference>
<dbReference type="RefSeq" id="WP_076600618.1">
    <property type="nucleotide sequence ID" value="NZ_FTMD01000002.1"/>
</dbReference>
<dbReference type="PANTHER" id="PTHR43240:SF1">
    <property type="entry name" value="BLR5584 PROTEIN"/>
    <property type="match status" value="1"/>
</dbReference>
<dbReference type="AlphaFoldDB" id="A0A1N6PK67"/>
<dbReference type="GO" id="GO:0061522">
    <property type="term" value="F:1,4-dihydroxy-2-naphthoyl-CoA thioesterase activity"/>
    <property type="evidence" value="ECO:0007669"/>
    <property type="project" value="TreeGrafter"/>
</dbReference>
<dbReference type="Proteomes" id="UP000186819">
    <property type="component" value="Unassembled WGS sequence"/>
</dbReference>
<evidence type="ECO:0000259" key="2">
    <source>
        <dbReference type="Pfam" id="PF03061"/>
    </source>
</evidence>
<keyword evidence="4" id="KW-1185">Reference proteome</keyword>
<accession>A0A1N6PK67</accession>
<keyword evidence="1" id="KW-0378">Hydrolase</keyword>
<dbReference type="STRING" id="34027.SAMN05421829_10281"/>
<organism evidence="3 4">
    <name type="scientific">Aromatoleum tolulyticum</name>
    <dbReference type="NCBI Taxonomy" id="34027"/>
    <lineage>
        <taxon>Bacteria</taxon>
        <taxon>Pseudomonadati</taxon>
        <taxon>Pseudomonadota</taxon>
        <taxon>Betaproteobacteria</taxon>
        <taxon>Rhodocyclales</taxon>
        <taxon>Rhodocyclaceae</taxon>
        <taxon>Aromatoleum</taxon>
    </lineage>
</organism>
<dbReference type="CDD" id="cd03443">
    <property type="entry name" value="PaaI_thioesterase"/>
    <property type="match status" value="1"/>
</dbReference>
<evidence type="ECO:0000313" key="4">
    <source>
        <dbReference type="Proteomes" id="UP000186819"/>
    </source>
</evidence>
<evidence type="ECO:0000256" key="1">
    <source>
        <dbReference type="ARBA" id="ARBA00022801"/>
    </source>
</evidence>
<gene>
    <name evidence="3" type="ORF">SAMN05421829_10281</name>
</gene>
<dbReference type="Pfam" id="PF03061">
    <property type="entry name" value="4HBT"/>
    <property type="match status" value="1"/>
</dbReference>
<dbReference type="OrthoDB" id="9813282at2"/>
<dbReference type="InterPro" id="IPR029069">
    <property type="entry name" value="HotDog_dom_sf"/>
</dbReference>
<dbReference type="InterPro" id="IPR003736">
    <property type="entry name" value="PAAI_dom"/>
</dbReference>
<dbReference type="SUPFAM" id="SSF54637">
    <property type="entry name" value="Thioesterase/thiol ester dehydrase-isomerase"/>
    <property type="match status" value="1"/>
</dbReference>
<evidence type="ECO:0000313" key="3">
    <source>
        <dbReference type="EMBL" id="SIQ04599.1"/>
    </source>
</evidence>
<dbReference type="NCBIfam" id="TIGR00369">
    <property type="entry name" value="unchar_dom_1"/>
    <property type="match status" value="1"/>
</dbReference>
<dbReference type="Gene3D" id="3.10.129.10">
    <property type="entry name" value="Hotdog Thioesterase"/>
    <property type="match status" value="1"/>
</dbReference>
<sequence>MTPPTETMNPDETLARWRAEEAAVRARLQTAPGVASPAQVAGRSGLQIFQALLAGEIPPPPMAVTLDFTLLRIEPGLAVFQGRPGINHYNPMGTVHGGWFATMLDSAMGCAVHSTLPAGKAYTTLELKLNLVRALTDAVPLVRAEGRLVHGGRQVATAEGRLVGPDGKLYAHASTTCLVFDQALR</sequence>
<protein>
    <submittedName>
        <fullName evidence="3">Uncharacterized domain 1-containing protein</fullName>
    </submittedName>
</protein>
<feature type="domain" description="Thioesterase" evidence="2">
    <location>
        <begin position="92"/>
        <end position="169"/>
    </location>
</feature>
<reference evidence="4" key="1">
    <citation type="submission" date="2017-01" db="EMBL/GenBank/DDBJ databases">
        <authorList>
            <person name="Varghese N."/>
            <person name="Submissions S."/>
        </authorList>
    </citation>
    <scope>NUCLEOTIDE SEQUENCE [LARGE SCALE GENOMIC DNA]</scope>
    <source>
        <strain evidence="4">ATCC 51758</strain>
    </source>
</reference>